<dbReference type="GO" id="GO:0016020">
    <property type="term" value="C:membrane"/>
    <property type="evidence" value="ECO:0007669"/>
    <property type="project" value="UniProtKB-SubCell"/>
</dbReference>
<evidence type="ECO:0000256" key="3">
    <source>
        <dbReference type="ARBA" id="ARBA00022989"/>
    </source>
</evidence>
<feature type="transmembrane region" description="Helical" evidence="5">
    <location>
        <begin position="129"/>
        <end position="147"/>
    </location>
</feature>
<feature type="transmembrane region" description="Helical" evidence="5">
    <location>
        <begin position="34"/>
        <end position="59"/>
    </location>
</feature>
<sequence>MISVKALQEFWVASGDFFQSIWNALDRCCGSDQYVIIVWGMSITCYFVYWVIGLFYTVLDLTGKPAFLVKYKIQDTSSHKVPFNKVFKVVVQVLINQLVFGTLIGFGYYSFLNWRGYDTEKTIPTFPRIVLHFSVFLLIEEVGFYYGHRLLHHPRLYKYIHKQHHEWTAPIAITAIYCHPIEHCLCNLLPVILGPSLLGSHQFTAWMWFLSGTMNTLNSHSGYHFPFLFSPEAHDYHHLKFNQNFGVLGIIDTLHGTNSGFRKSKEYQRSFMSFSLVPVKQRYPEKKES</sequence>
<gene>
    <name evidence="7" type="primary">FAXDC2</name>
    <name evidence="7" type="ORF">TNCT_180091</name>
</gene>
<dbReference type="OrthoDB" id="6422902at2759"/>
<dbReference type="GO" id="GO:0008610">
    <property type="term" value="P:lipid biosynthetic process"/>
    <property type="evidence" value="ECO:0007669"/>
    <property type="project" value="InterPro"/>
</dbReference>
<evidence type="ECO:0000256" key="5">
    <source>
        <dbReference type="SAM" id="Phobius"/>
    </source>
</evidence>
<dbReference type="InterPro" id="IPR006694">
    <property type="entry name" value="Fatty_acid_hydroxylase"/>
</dbReference>
<dbReference type="Pfam" id="PF04116">
    <property type="entry name" value="FA_hydroxylase"/>
    <property type="match status" value="1"/>
</dbReference>
<evidence type="ECO:0000313" key="7">
    <source>
        <dbReference type="EMBL" id="GFQ75924.1"/>
    </source>
</evidence>
<feature type="transmembrane region" description="Helical" evidence="5">
    <location>
        <begin position="89"/>
        <end position="109"/>
    </location>
</feature>
<evidence type="ECO:0000256" key="2">
    <source>
        <dbReference type="ARBA" id="ARBA00022692"/>
    </source>
</evidence>
<dbReference type="GO" id="GO:0005506">
    <property type="term" value="F:iron ion binding"/>
    <property type="evidence" value="ECO:0007669"/>
    <property type="project" value="InterPro"/>
</dbReference>
<dbReference type="AlphaFoldDB" id="A0A8X6GXV5"/>
<comment type="subcellular location">
    <subcellularLocation>
        <location evidence="1">Membrane</location>
    </subcellularLocation>
</comment>
<reference evidence="7" key="1">
    <citation type="submission" date="2020-07" db="EMBL/GenBank/DDBJ databases">
        <title>Multicomponent nature underlies the extraordinary mechanical properties of spider dragline silk.</title>
        <authorList>
            <person name="Kono N."/>
            <person name="Nakamura H."/>
            <person name="Mori M."/>
            <person name="Yoshida Y."/>
            <person name="Ohtoshi R."/>
            <person name="Malay A.D."/>
            <person name="Moran D.A.P."/>
            <person name="Tomita M."/>
            <person name="Numata K."/>
            <person name="Arakawa K."/>
        </authorList>
    </citation>
    <scope>NUCLEOTIDE SEQUENCE</scope>
</reference>
<protein>
    <submittedName>
        <fullName evidence="7">Fatty acid hydroxylase domain-containing protein 2</fullName>
    </submittedName>
</protein>
<dbReference type="GO" id="GO:0016491">
    <property type="term" value="F:oxidoreductase activity"/>
    <property type="evidence" value="ECO:0007669"/>
    <property type="project" value="InterPro"/>
</dbReference>
<dbReference type="InterPro" id="IPR050307">
    <property type="entry name" value="Sterol_Desaturase_Related"/>
</dbReference>
<dbReference type="Proteomes" id="UP000887116">
    <property type="component" value="Unassembled WGS sequence"/>
</dbReference>
<accession>A0A8X6GXV5</accession>
<evidence type="ECO:0000256" key="1">
    <source>
        <dbReference type="ARBA" id="ARBA00004370"/>
    </source>
</evidence>
<keyword evidence="2 5" id="KW-0812">Transmembrane</keyword>
<keyword evidence="8" id="KW-1185">Reference proteome</keyword>
<evidence type="ECO:0000259" key="6">
    <source>
        <dbReference type="Pfam" id="PF04116"/>
    </source>
</evidence>
<organism evidence="7 8">
    <name type="scientific">Trichonephila clavata</name>
    <name type="common">Joro spider</name>
    <name type="synonym">Nephila clavata</name>
    <dbReference type="NCBI Taxonomy" id="2740835"/>
    <lineage>
        <taxon>Eukaryota</taxon>
        <taxon>Metazoa</taxon>
        <taxon>Ecdysozoa</taxon>
        <taxon>Arthropoda</taxon>
        <taxon>Chelicerata</taxon>
        <taxon>Arachnida</taxon>
        <taxon>Araneae</taxon>
        <taxon>Araneomorphae</taxon>
        <taxon>Entelegynae</taxon>
        <taxon>Araneoidea</taxon>
        <taxon>Nephilidae</taxon>
        <taxon>Trichonephila</taxon>
    </lineage>
</organism>
<comment type="caution">
    <text evidence="7">The sequence shown here is derived from an EMBL/GenBank/DDBJ whole genome shotgun (WGS) entry which is preliminary data.</text>
</comment>
<feature type="domain" description="Fatty acid hydroxylase" evidence="6">
    <location>
        <begin position="135"/>
        <end position="257"/>
    </location>
</feature>
<evidence type="ECO:0000256" key="4">
    <source>
        <dbReference type="ARBA" id="ARBA00023136"/>
    </source>
</evidence>
<keyword evidence="4 5" id="KW-0472">Membrane</keyword>
<proteinExistence type="predicted"/>
<dbReference type="EMBL" id="BMAO01011732">
    <property type="protein sequence ID" value="GFQ75924.1"/>
    <property type="molecule type" value="Genomic_DNA"/>
</dbReference>
<name>A0A8X6GXV5_TRICU</name>
<evidence type="ECO:0000313" key="8">
    <source>
        <dbReference type="Proteomes" id="UP000887116"/>
    </source>
</evidence>
<keyword evidence="3 5" id="KW-1133">Transmembrane helix</keyword>
<dbReference type="PANTHER" id="PTHR11863">
    <property type="entry name" value="STEROL DESATURASE"/>
    <property type="match status" value="1"/>
</dbReference>